<sequence length="287" mass="31780">MGECALPTVRRTRAAYSAWAPDGRHRAGALRLSVIDGRLHVDQGRERLFPANSARQHRARRRAARSRRSRYAQGVRVAGEHGAADGAVPSSRARASPTQCDPRLEWSGGLSSRRRACDRAKFQGRRSVLCVWLQWLRVSDRSGRGRNARRADRLRAHANPARHILDRPIRCDACHCFSYSHRTRRLTDHAHQGPSSLLGDEFPGRRVPVRQTRLGQDGCYGIGLFTWQTQGCSTTKHFGPGRTLARRSNGGAGGAASPSPSANSQVMGGINAKPGATYEYIRHPRRN</sequence>
<feature type="region of interest" description="Disordered" evidence="1">
    <location>
        <begin position="53"/>
        <end position="101"/>
    </location>
</feature>
<protein>
    <submittedName>
        <fullName evidence="2">Uncharacterized protein</fullName>
    </submittedName>
</protein>
<reference evidence="2 3" key="1">
    <citation type="submission" date="2016-12" db="EMBL/GenBank/DDBJ databases">
        <authorList>
            <person name="Song W.-J."/>
            <person name="Kurnit D.M."/>
        </authorList>
    </citation>
    <scope>NUCLEOTIDE SEQUENCE [LARGE SCALE GENOMIC DNA]</scope>
    <source>
        <strain evidence="2 3">STM7296</strain>
    </source>
</reference>
<organism evidence="2 3">
    <name type="scientific">Paraburkholderia ribeironis</name>
    <dbReference type="NCBI Taxonomy" id="1247936"/>
    <lineage>
        <taxon>Bacteria</taxon>
        <taxon>Pseudomonadati</taxon>
        <taxon>Pseudomonadota</taxon>
        <taxon>Betaproteobacteria</taxon>
        <taxon>Burkholderiales</taxon>
        <taxon>Burkholderiaceae</taxon>
        <taxon>Paraburkholderia</taxon>
    </lineage>
</organism>
<evidence type="ECO:0000313" key="3">
    <source>
        <dbReference type="Proteomes" id="UP000187012"/>
    </source>
</evidence>
<evidence type="ECO:0000256" key="1">
    <source>
        <dbReference type="SAM" id="MobiDB-lite"/>
    </source>
</evidence>
<dbReference type="EMBL" id="CYGX02000070">
    <property type="protein sequence ID" value="SIT46854.1"/>
    <property type="molecule type" value="Genomic_DNA"/>
</dbReference>
<name>A0A1N7SHF2_9BURK</name>
<accession>A0A1N7SHF2</accession>
<proteinExistence type="predicted"/>
<feature type="compositionally biased region" description="Low complexity" evidence="1">
    <location>
        <begin position="255"/>
        <end position="264"/>
    </location>
</feature>
<evidence type="ECO:0000313" key="2">
    <source>
        <dbReference type="EMBL" id="SIT46854.1"/>
    </source>
</evidence>
<gene>
    <name evidence="2" type="ORF">BN2475_700018</name>
</gene>
<dbReference type="Proteomes" id="UP000187012">
    <property type="component" value="Unassembled WGS sequence"/>
</dbReference>
<keyword evidence="3" id="KW-1185">Reference proteome</keyword>
<dbReference type="AlphaFoldDB" id="A0A1N7SHF2"/>
<feature type="region of interest" description="Disordered" evidence="1">
    <location>
        <begin position="238"/>
        <end position="270"/>
    </location>
</feature>
<feature type="compositionally biased region" description="Basic residues" evidence="1">
    <location>
        <begin position="55"/>
        <end position="70"/>
    </location>
</feature>